<dbReference type="InterPro" id="IPR036852">
    <property type="entry name" value="Peptidase_S8/S53_dom_sf"/>
</dbReference>
<feature type="active site" description="Charge relay system" evidence="6">
    <location>
        <position position="643"/>
    </location>
</feature>
<dbReference type="InterPro" id="IPR015500">
    <property type="entry name" value="Peptidase_S8_subtilisin-rel"/>
</dbReference>
<evidence type="ECO:0000313" key="10">
    <source>
        <dbReference type="Proteomes" id="UP001142610"/>
    </source>
</evidence>
<evidence type="ECO:0000259" key="8">
    <source>
        <dbReference type="Pfam" id="PF00082"/>
    </source>
</evidence>
<evidence type="ECO:0000256" key="3">
    <source>
        <dbReference type="ARBA" id="ARBA00022729"/>
    </source>
</evidence>
<keyword evidence="2 6" id="KW-0645">Protease</keyword>
<accession>A0A9X2RIF0</accession>
<keyword evidence="5 6" id="KW-0720">Serine protease</keyword>
<evidence type="ECO:0000256" key="5">
    <source>
        <dbReference type="ARBA" id="ARBA00022825"/>
    </source>
</evidence>
<dbReference type="GO" id="GO:0004252">
    <property type="term" value="F:serine-type endopeptidase activity"/>
    <property type="evidence" value="ECO:0007669"/>
    <property type="project" value="UniProtKB-UniRule"/>
</dbReference>
<keyword evidence="3 7" id="KW-0732">Signal</keyword>
<feature type="active site" description="Charge relay system" evidence="6">
    <location>
        <position position="618"/>
    </location>
</feature>
<dbReference type="InterPro" id="IPR034061">
    <property type="entry name" value="Peptidases_S8_Autotransporter"/>
</dbReference>
<evidence type="ECO:0000256" key="7">
    <source>
        <dbReference type="SAM" id="SignalP"/>
    </source>
</evidence>
<dbReference type="Proteomes" id="UP001142610">
    <property type="component" value="Unassembled WGS sequence"/>
</dbReference>
<keyword evidence="10" id="KW-1185">Reference proteome</keyword>
<feature type="signal peptide" evidence="7">
    <location>
        <begin position="1"/>
        <end position="24"/>
    </location>
</feature>
<evidence type="ECO:0000313" key="9">
    <source>
        <dbReference type="EMBL" id="MCQ8185985.1"/>
    </source>
</evidence>
<dbReference type="GO" id="GO:0006508">
    <property type="term" value="P:proteolysis"/>
    <property type="evidence" value="ECO:0007669"/>
    <property type="project" value="UniProtKB-KW"/>
</dbReference>
<organism evidence="9 10">
    <name type="scientific">Parvularcula maris</name>
    <dbReference type="NCBI Taxonomy" id="2965077"/>
    <lineage>
        <taxon>Bacteria</taxon>
        <taxon>Pseudomonadati</taxon>
        <taxon>Pseudomonadota</taxon>
        <taxon>Alphaproteobacteria</taxon>
        <taxon>Parvularculales</taxon>
        <taxon>Parvularculaceae</taxon>
        <taxon>Parvularcula</taxon>
    </lineage>
</organism>
<feature type="domain" description="Peptidase S8/S53" evidence="8">
    <location>
        <begin position="640"/>
        <end position="871"/>
    </location>
</feature>
<dbReference type="Gene3D" id="3.40.50.200">
    <property type="entry name" value="Peptidase S8/S53 domain"/>
    <property type="match status" value="1"/>
</dbReference>
<dbReference type="InterPro" id="IPR050131">
    <property type="entry name" value="Peptidase_S8_subtilisin-like"/>
</dbReference>
<evidence type="ECO:0000256" key="1">
    <source>
        <dbReference type="ARBA" id="ARBA00011073"/>
    </source>
</evidence>
<dbReference type="SUPFAM" id="SSF57997">
    <property type="entry name" value="Tropomyosin"/>
    <property type="match status" value="2"/>
</dbReference>
<dbReference type="InterPro" id="IPR023828">
    <property type="entry name" value="Peptidase_S8_Ser-AS"/>
</dbReference>
<dbReference type="SUPFAM" id="SSF52743">
    <property type="entry name" value="Subtilisin-like"/>
    <property type="match status" value="1"/>
</dbReference>
<dbReference type="PRINTS" id="PR00723">
    <property type="entry name" value="SUBTILISIN"/>
</dbReference>
<evidence type="ECO:0000256" key="2">
    <source>
        <dbReference type="ARBA" id="ARBA00022670"/>
    </source>
</evidence>
<feature type="chain" id="PRO_5040765649" evidence="7">
    <location>
        <begin position="25"/>
        <end position="1324"/>
    </location>
</feature>
<dbReference type="PANTHER" id="PTHR43806">
    <property type="entry name" value="PEPTIDASE S8"/>
    <property type="match status" value="1"/>
</dbReference>
<feature type="active site" description="Charge relay system" evidence="6">
    <location>
        <position position="821"/>
    </location>
</feature>
<dbReference type="CDD" id="cd04848">
    <property type="entry name" value="Peptidases_S8_Autotransporter_serine_protease_like"/>
    <property type="match status" value="1"/>
</dbReference>
<dbReference type="Pfam" id="PF00082">
    <property type="entry name" value="Peptidase_S8"/>
    <property type="match status" value="1"/>
</dbReference>
<sequence length="1324" mass="142178">MKKYLVSTCAAALVAGIVGSTAFATDFTVREMHLDPLEMHLDPLEMHLDPLEMHLDPLEMHLDPLEMHLDPLEMHLDPLEMHLDPLEMHLDPLEMHLDPLEMHLDPLEMHLDPLSKILGSTIFTANEMHLDPLEMHLDPLEMHLDPLEMHLDPLEMHLDPLEMHLDPLEMHLDPLEMHLDPLALGFVALQYGSLSGNQAMMSGQGSLFWGTFRPMEMHLDPLEMHLDPLEMQLDPLEMQLDPLEMHLDPLALFIDPLEMHLDPLEMHLDPLEMHLDPLEMHLDPLEMHLDPLEMHLDPLALFIDPLEMHLDPLEMHLDPLGLFASAMEMHLDPLEMHLDPLEMHLDPLEMHLDPLEMHLDPLEMHLDPLEMHLDPLEMHLDPLAVQLYVLSAHLRTLEMHLDPLEMHLDPLEMHLDPLMLRALNALSLSGDGISFERFEMHLDPLRQLGDLAAELAALEQTLGSLDMVALEMHLDPLAFAEVQRVMGAMGGLSGLTQQMTQVASAVGSLIGAYDTYQDLYTRAEERYGSLIEAETGLGFTEGFLEGFFEKHGLEGSGFGDFLAMSEADRTRFLIDFNDQLFTFVGVDHPDHWMSAVKWSPRLSEIAGYGEGVTIGVVDQAFEGAGPLAEAPELDGGIFAGQNHGRAVAGLAAGALDGEGVMGVAPNATVTLSNPFDAQSYADEQDVMASITAVGRAGASIINLSIGESGATFAEGWDEVFQNGRVAQATRDALFVLAAGNDGVVQEFDVNMNGTHGAVERIILVGAIDPRGNIASFSNTPGDACFTVGSDCVSMASRFLVAPGQQLLVATEDGIGRTSGTSFATPIVSGAAALLQSRWEWLQQEPEATAEILFRSADDLGAPGVDAVYGHGLLNVSASQRPLDINALRFEGAGLGTSVIGAGLTPQLMARVDPTASLTAFETVGNTFRDFEIPVGVLTTSVIDPGVSLETAAETVFAGRLGTPIGTIQSVAGLSVAGQGFTDAGAVASQFFGGEGQGFTLTLEARKPAHGLAVPEGAVPFETHGELTSERTGLAFRFGHGAGALAFTGDSFAMVSDHDVLTGGVNPVLGLASGGAYLQLEGQLTGRLSFSGGITHRQDADLVVNPFSGELTERVAGTEGYSASAVNAALGYAVTEGTSFTFGYTLLQERQGFLGGQSVGGLSFGEAAQTGAVTVGVESALPFGLQLSGSASAGRTTGAGAASGLLGIDEGGILTSSYQLAVSKRGLFGEDRVRFSIAQPLHVESGDLALRTLDVIDRETGERAVTADLIGVDRADRRYVAEVLYGRPVLDGRSELSLFAQHDTDPLLTAGQSGTTAGIRFRSAF</sequence>
<evidence type="ECO:0000256" key="4">
    <source>
        <dbReference type="ARBA" id="ARBA00022801"/>
    </source>
</evidence>
<dbReference type="RefSeq" id="WP_256619882.1">
    <property type="nucleotide sequence ID" value="NZ_JANIBC010000010.1"/>
</dbReference>
<dbReference type="PROSITE" id="PS51892">
    <property type="entry name" value="SUBTILASE"/>
    <property type="match status" value="1"/>
</dbReference>
<keyword evidence="4 6" id="KW-0378">Hydrolase</keyword>
<dbReference type="InterPro" id="IPR000209">
    <property type="entry name" value="Peptidase_S8/S53_dom"/>
</dbReference>
<gene>
    <name evidence="9" type="ORF">NOG11_11350</name>
</gene>
<name>A0A9X2RIF0_9PROT</name>
<comment type="similarity">
    <text evidence="1 6">Belongs to the peptidase S8 family.</text>
</comment>
<comment type="caution">
    <text evidence="9">The sequence shown here is derived from an EMBL/GenBank/DDBJ whole genome shotgun (WGS) entry which is preliminary data.</text>
</comment>
<proteinExistence type="inferred from homology"/>
<evidence type="ECO:0000256" key="6">
    <source>
        <dbReference type="PROSITE-ProRule" id="PRU01240"/>
    </source>
</evidence>
<dbReference type="PANTHER" id="PTHR43806:SF11">
    <property type="entry name" value="CEREVISIN-RELATED"/>
    <property type="match status" value="1"/>
</dbReference>
<dbReference type="EMBL" id="JANIBC010000010">
    <property type="protein sequence ID" value="MCQ8185985.1"/>
    <property type="molecule type" value="Genomic_DNA"/>
</dbReference>
<reference evidence="9" key="1">
    <citation type="submission" date="2022-07" db="EMBL/GenBank/DDBJ databases">
        <title>Parvularcula maris sp. nov., an algicidal bacterium isolated from seawater.</title>
        <authorList>
            <person name="Li F."/>
        </authorList>
    </citation>
    <scope>NUCLEOTIDE SEQUENCE</scope>
    <source>
        <strain evidence="9">BGMRC 0090</strain>
    </source>
</reference>
<protein>
    <submittedName>
        <fullName evidence="9">S8 family serine peptidase</fullName>
    </submittedName>
</protein>
<dbReference type="PROSITE" id="PS00138">
    <property type="entry name" value="SUBTILASE_SER"/>
    <property type="match status" value="1"/>
</dbReference>